<evidence type="ECO:0000259" key="1">
    <source>
        <dbReference type="Pfam" id="PF01326"/>
    </source>
</evidence>
<dbReference type="EMBL" id="DF968183">
    <property type="protein sequence ID" value="GAP45093.1"/>
    <property type="molecule type" value="Genomic_DNA"/>
</dbReference>
<keyword evidence="2" id="KW-0808">Transferase</keyword>
<dbReference type="Proteomes" id="UP000053091">
    <property type="component" value="Unassembled WGS sequence"/>
</dbReference>
<accession>A0A0S7BVV9</accession>
<dbReference type="CDD" id="cd00156">
    <property type="entry name" value="REC"/>
    <property type="match status" value="1"/>
</dbReference>
<keyword evidence="2" id="KW-0670">Pyruvate</keyword>
<dbReference type="PANTHER" id="PTHR43615:SF1">
    <property type="entry name" value="PPDK_N DOMAIN-CONTAINING PROTEIN"/>
    <property type="match status" value="1"/>
</dbReference>
<proteinExistence type="predicted"/>
<name>A0A0S7BVV9_9BACT</name>
<dbReference type="Pfam" id="PF01326">
    <property type="entry name" value="PPDK_N"/>
    <property type="match status" value="1"/>
</dbReference>
<sequence>MNIKTMQSTPYALLAKKFYFDDTAFINLMKKRIYNVLLIASNYDSFVLEGDGRIDEQIFIEYVSLSLRYPPQFIQVSSEAEAMKVLENQNIDLIITMLSMGKSENFDSAKRIKAQYPQKPIVVLTSFSREVTLTLANEDLSVIDYVFCWLGNADILLAIIKLIEDRMNAENDVKEVGVQVILLVEDSIRFYSSYLPNIYKIIFKQSKAFMTEGLNEHQMMLRMRGRPKILLATNYEEAVSYYEKYKNNLLGIITDTSYPRNGREDQQAGIRLVEKVKRDDEFMPILMQSSDLANSEVARSLRVGFLHKQSKTLSIELRNFIKQYFAFGDFVFVDPDTRLEVARAADLKALQQKIFEIPDNSLAYHIYRNHVSKWLYARALFPLAELFRDLRPGDFSDLDEIRRFIFDAIATFRLNKARGIIAEFNRESFDEYLSFTRVGQGSIGGKARGLAFLDSMIKRNRLLDKWPGVIVTIPRTVVLGADIFDEFMEDNNLYKIALSDISDEEILDHFIAGRLPFRLHEDLYTFISVVNKPIAVRSSSMLEDSYYQPFAGIYSTYMVPNFLNDERMTIENLSNAIKSVYASAFFRDSKSYMTATSNVIDEEKMAIVLQEVTGTQYGDRFYPTMSGVARSINFYPIAPEKPEDGIANIALGLGKYIVDGGLTLRFSPRYPRKVLQLSTPEFALRETQKHFYALDLRPGTFTPSTDDSSNLLRLNIPDGESDGSLKNIISTFDYESNMLRDGMFGSGKRIVTFSNILTHNIFPLAEILATVLETGQREMSKPVEIEFAVDLNRPKGNPALFNLLQIRPIVDNREAIEAHLEDVVEQDTVIYAHHALGNGIIRDVYDIVYIKPESFNPAANKETAIRVGSLNESFLSEKRNYVLVGPGRWGSNDPWLGIPVKWPQISAARVIVESGLEHYRIDPSQGTHFFQNLTSFRVGYFTINPFLKDGHYDLDFLASQTPFYEDEVIRHIRFEQPLVIMIDGKKNLGVVMKPQIPDSARVE</sequence>
<dbReference type="InterPro" id="IPR013815">
    <property type="entry name" value="ATP_grasp_subdomain_1"/>
</dbReference>
<dbReference type="Gene3D" id="3.40.50.2300">
    <property type="match status" value="1"/>
</dbReference>
<dbReference type="AlphaFoldDB" id="A0A0S7BVV9"/>
<evidence type="ECO:0000313" key="2">
    <source>
        <dbReference type="EMBL" id="GAP45093.1"/>
    </source>
</evidence>
<dbReference type="InterPro" id="IPR051549">
    <property type="entry name" value="PEP_Utilizing_Enz"/>
</dbReference>
<feature type="domain" description="Pyruvate phosphate dikinase AMP/ATP-binding" evidence="1">
    <location>
        <begin position="442"/>
        <end position="822"/>
    </location>
</feature>
<organism evidence="2">
    <name type="scientific">Lentimicrobium saccharophilum</name>
    <dbReference type="NCBI Taxonomy" id="1678841"/>
    <lineage>
        <taxon>Bacteria</taxon>
        <taxon>Pseudomonadati</taxon>
        <taxon>Bacteroidota</taxon>
        <taxon>Bacteroidia</taxon>
        <taxon>Bacteroidales</taxon>
        <taxon>Lentimicrobiaceae</taxon>
        <taxon>Lentimicrobium</taxon>
    </lineage>
</organism>
<dbReference type="SUPFAM" id="SSF56059">
    <property type="entry name" value="Glutathione synthetase ATP-binding domain-like"/>
    <property type="match status" value="1"/>
</dbReference>
<dbReference type="SUPFAM" id="SSF52172">
    <property type="entry name" value="CheY-like"/>
    <property type="match status" value="1"/>
</dbReference>
<dbReference type="GO" id="GO:0005524">
    <property type="term" value="F:ATP binding"/>
    <property type="evidence" value="ECO:0007669"/>
    <property type="project" value="InterPro"/>
</dbReference>
<dbReference type="PANTHER" id="PTHR43615">
    <property type="entry name" value="PHOSPHOENOLPYRUVATE SYNTHASE-RELATED"/>
    <property type="match status" value="1"/>
</dbReference>
<protein>
    <submittedName>
        <fullName evidence="2">Pyruvate phosphate dikinase, PEP</fullName>
    </submittedName>
</protein>
<dbReference type="STRING" id="1678841.TBC1_12913"/>
<evidence type="ECO:0000313" key="3">
    <source>
        <dbReference type="Proteomes" id="UP000053091"/>
    </source>
</evidence>
<reference evidence="2" key="1">
    <citation type="journal article" date="2015" name="Genome Announc.">
        <title>Draft Genome Sequence of Bacteroidales Strain TBC1, a Novel Isolate from a Methanogenic Wastewater Treatment System.</title>
        <authorList>
            <person name="Tourlousse D.M."/>
            <person name="Matsuura N."/>
            <person name="Sun L."/>
            <person name="Toyonaga M."/>
            <person name="Kuroda K."/>
            <person name="Ohashi A."/>
            <person name="Cruz R."/>
            <person name="Yamaguchi T."/>
            <person name="Sekiguchi Y."/>
        </authorList>
    </citation>
    <scope>NUCLEOTIDE SEQUENCE [LARGE SCALE GENOMIC DNA]</scope>
    <source>
        <strain evidence="2">TBC1</strain>
    </source>
</reference>
<dbReference type="InterPro" id="IPR011006">
    <property type="entry name" value="CheY-like_superfamily"/>
</dbReference>
<dbReference type="RefSeq" id="WP_236695691.1">
    <property type="nucleotide sequence ID" value="NZ_DF968183.1"/>
</dbReference>
<keyword evidence="2" id="KW-0418">Kinase</keyword>
<dbReference type="PATRIC" id="fig|1678841.3.peg.3679"/>
<dbReference type="GO" id="GO:0016301">
    <property type="term" value="F:kinase activity"/>
    <property type="evidence" value="ECO:0007669"/>
    <property type="project" value="UniProtKB-KW"/>
</dbReference>
<gene>
    <name evidence="2" type="ORF">TBC1_12913</name>
</gene>
<dbReference type="InterPro" id="IPR002192">
    <property type="entry name" value="PPDK_AMP/ATP-bd"/>
</dbReference>
<dbReference type="Gene3D" id="3.30.1490.20">
    <property type="entry name" value="ATP-grasp fold, A domain"/>
    <property type="match status" value="1"/>
</dbReference>
<keyword evidence="3" id="KW-1185">Reference proteome</keyword>